<keyword evidence="8 12" id="KW-0472">Membrane</keyword>
<evidence type="ECO:0000256" key="12">
    <source>
        <dbReference type="HAMAP-Rule" id="MF_01398"/>
    </source>
</evidence>
<comment type="subcellular location">
    <subcellularLocation>
        <location evidence="12">Cell membrane</location>
        <topology evidence="12">Single-pass membrane protein</topology>
    </subcellularLocation>
    <subcellularLocation>
        <location evidence="11">Endomembrane system</location>
        <topology evidence="11">Single-pass membrane protein</topology>
    </subcellularLocation>
</comment>
<keyword evidence="5 12" id="KW-0375">Hydrogen ion transport</keyword>
<keyword evidence="9 12" id="KW-0066">ATP synthesis</keyword>
<protein>
    <recommendedName>
        <fullName evidence="12">ATP synthase subunit b</fullName>
    </recommendedName>
    <alternativeName>
        <fullName evidence="12">ATP synthase F(0) sector subunit b</fullName>
    </alternativeName>
    <alternativeName>
        <fullName evidence="12">ATPase subunit I</fullName>
    </alternativeName>
    <alternativeName>
        <fullName evidence="12">F-type ATPase subunit b</fullName>
        <shortName evidence="12">F-ATPase subunit b</shortName>
    </alternativeName>
</protein>
<comment type="similarity">
    <text evidence="1 12 13">Belongs to the ATPase B chain family.</text>
</comment>
<dbReference type="GO" id="GO:0046933">
    <property type="term" value="F:proton-transporting ATP synthase activity, rotational mechanism"/>
    <property type="evidence" value="ECO:0007669"/>
    <property type="project" value="UniProtKB-UniRule"/>
</dbReference>
<evidence type="ECO:0000256" key="4">
    <source>
        <dbReference type="ARBA" id="ARBA00022692"/>
    </source>
</evidence>
<organism evidence="16">
    <name type="scientific">uncultured delta proteobacterium</name>
    <dbReference type="NCBI Taxonomy" id="34034"/>
    <lineage>
        <taxon>Bacteria</taxon>
        <taxon>Deltaproteobacteria</taxon>
        <taxon>environmental samples</taxon>
    </lineage>
</organism>
<feature type="coiled-coil region" evidence="14">
    <location>
        <begin position="65"/>
        <end position="158"/>
    </location>
</feature>
<evidence type="ECO:0000256" key="14">
    <source>
        <dbReference type="SAM" id="Coils"/>
    </source>
</evidence>
<dbReference type="AlphaFoldDB" id="A0A212KBU7"/>
<evidence type="ECO:0000256" key="5">
    <source>
        <dbReference type="ARBA" id="ARBA00022781"/>
    </source>
</evidence>
<keyword evidence="15" id="KW-0732">Signal</keyword>
<keyword evidence="6 12" id="KW-1133">Transmembrane helix</keyword>
<dbReference type="GO" id="GO:0012505">
    <property type="term" value="C:endomembrane system"/>
    <property type="evidence" value="ECO:0007669"/>
    <property type="project" value="UniProtKB-SubCell"/>
</dbReference>
<keyword evidence="2 12" id="KW-0813">Transport</keyword>
<name>A0A212KBU7_9DELT</name>
<evidence type="ECO:0000256" key="7">
    <source>
        <dbReference type="ARBA" id="ARBA00023065"/>
    </source>
</evidence>
<feature type="signal peptide" evidence="15">
    <location>
        <begin position="1"/>
        <end position="23"/>
    </location>
</feature>
<evidence type="ECO:0000313" key="16">
    <source>
        <dbReference type="EMBL" id="SBW09161.1"/>
    </source>
</evidence>
<accession>A0A212KBU7</accession>
<feature type="chain" id="PRO_5012713415" description="ATP synthase subunit b" evidence="15">
    <location>
        <begin position="24"/>
        <end position="187"/>
    </location>
</feature>
<proteinExistence type="inferred from homology"/>
<dbReference type="EMBL" id="FLUQ01000005">
    <property type="protein sequence ID" value="SBW09161.1"/>
    <property type="molecule type" value="Genomic_DNA"/>
</dbReference>
<comment type="subunit">
    <text evidence="12">F-type ATPases have 2 components, F(1) - the catalytic core - and F(0) - the membrane proton channel. F(1) has five subunits: alpha(3), beta(3), gamma(1), delta(1), epsilon(1). F(0) has three main subunits: a(1), b(2) and c(10-14). The alpha and beta chains form an alternating ring which encloses part of the gamma chain. F(1) is attached to F(0) by a central stalk formed by the gamma and epsilon chains, while a peripheral stalk is formed by the delta and b chains.</text>
</comment>
<dbReference type="GO" id="GO:0045259">
    <property type="term" value="C:proton-transporting ATP synthase complex"/>
    <property type="evidence" value="ECO:0007669"/>
    <property type="project" value="UniProtKB-KW"/>
</dbReference>
<dbReference type="InterPro" id="IPR050059">
    <property type="entry name" value="ATP_synthase_B_chain"/>
</dbReference>
<evidence type="ECO:0000256" key="8">
    <source>
        <dbReference type="ARBA" id="ARBA00023136"/>
    </source>
</evidence>
<feature type="transmembrane region" description="Helical" evidence="12">
    <location>
        <begin position="39"/>
        <end position="61"/>
    </location>
</feature>
<evidence type="ECO:0000256" key="1">
    <source>
        <dbReference type="ARBA" id="ARBA00005513"/>
    </source>
</evidence>
<evidence type="ECO:0000256" key="6">
    <source>
        <dbReference type="ARBA" id="ARBA00022989"/>
    </source>
</evidence>
<dbReference type="GO" id="GO:0005886">
    <property type="term" value="C:plasma membrane"/>
    <property type="evidence" value="ECO:0007669"/>
    <property type="project" value="UniProtKB-SubCell"/>
</dbReference>
<keyword evidence="7 12" id="KW-0406">Ion transport</keyword>
<dbReference type="Pfam" id="PF00430">
    <property type="entry name" value="ATP-synt_B"/>
    <property type="match status" value="1"/>
</dbReference>
<keyword evidence="14" id="KW-0175">Coiled coil</keyword>
<reference evidence="16" key="1">
    <citation type="submission" date="2016-04" db="EMBL/GenBank/DDBJ databases">
        <authorList>
            <person name="Evans L.H."/>
            <person name="Alamgir A."/>
            <person name="Owens N."/>
            <person name="Weber N.D."/>
            <person name="Virtaneva K."/>
            <person name="Barbian K."/>
            <person name="Babar A."/>
            <person name="Rosenke K."/>
        </authorList>
    </citation>
    <scope>NUCLEOTIDE SEQUENCE</scope>
    <source>
        <strain evidence="16">86</strain>
    </source>
</reference>
<evidence type="ECO:0000256" key="13">
    <source>
        <dbReference type="RuleBase" id="RU003848"/>
    </source>
</evidence>
<dbReference type="HAMAP" id="MF_01398">
    <property type="entry name" value="ATP_synth_b_bprime"/>
    <property type="match status" value="1"/>
</dbReference>
<dbReference type="PANTHER" id="PTHR33445">
    <property type="entry name" value="ATP SYNTHASE SUBUNIT B', CHLOROPLASTIC"/>
    <property type="match status" value="1"/>
</dbReference>
<evidence type="ECO:0000256" key="15">
    <source>
        <dbReference type="SAM" id="SignalP"/>
    </source>
</evidence>
<keyword evidence="3 12" id="KW-0138">CF(0)</keyword>
<keyword evidence="4 12" id="KW-0812">Transmembrane</keyword>
<evidence type="ECO:0000256" key="10">
    <source>
        <dbReference type="ARBA" id="ARBA00025198"/>
    </source>
</evidence>
<dbReference type="CDD" id="cd06503">
    <property type="entry name" value="ATP-synt_Fo_b"/>
    <property type="match status" value="1"/>
</dbReference>
<keyword evidence="12" id="KW-1003">Cell membrane</keyword>
<evidence type="ECO:0000256" key="11">
    <source>
        <dbReference type="ARBA" id="ARBA00037847"/>
    </source>
</evidence>
<evidence type="ECO:0000256" key="9">
    <source>
        <dbReference type="ARBA" id="ARBA00023310"/>
    </source>
</evidence>
<dbReference type="InterPro" id="IPR002146">
    <property type="entry name" value="ATP_synth_b/b'su_bac/chlpt"/>
</dbReference>
<sequence>MRYFRVSSCALALVLLAAGVAHAAGDGHGNDWGNLAWRLLNIAIVVAIIWKLAGKTIASFFTGRSAGIARELDDLEARKEKARQDLLDVEKRIANLENERKTILADYEARGEALKADIIAKAEAAAAQIMTQAKQSTRNEIDKALAELREELAEKIIAAASESIAGSLSAKDQEKLLNSFLNKVVLQ</sequence>
<comment type="function">
    <text evidence="10 12">F(1)F(0) ATP synthase produces ATP from ADP in the presence of a proton or sodium gradient. F-type ATPases consist of two structural domains, F(1) containing the extramembraneous catalytic core and F(0) containing the membrane proton channel, linked together by a central stalk and a peripheral stalk. During catalysis, ATP synthesis in the catalytic domain of F(1) is coupled via a rotary mechanism of the central stalk subunits to proton translocation.</text>
</comment>
<evidence type="ECO:0000256" key="2">
    <source>
        <dbReference type="ARBA" id="ARBA00022448"/>
    </source>
</evidence>
<comment type="function">
    <text evidence="12">Component of the F(0) channel, it forms part of the peripheral stalk, linking F(1) to F(0).</text>
</comment>
<dbReference type="PANTHER" id="PTHR33445:SF1">
    <property type="entry name" value="ATP SYNTHASE SUBUNIT B"/>
    <property type="match status" value="1"/>
</dbReference>
<gene>
    <name evidence="12 16" type="primary">atpF</name>
    <name evidence="16" type="ORF">KL86DPRO_50086</name>
</gene>
<dbReference type="GO" id="GO:0046961">
    <property type="term" value="F:proton-transporting ATPase activity, rotational mechanism"/>
    <property type="evidence" value="ECO:0007669"/>
    <property type="project" value="TreeGrafter"/>
</dbReference>
<evidence type="ECO:0000256" key="3">
    <source>
        <dbReference type="ARBA" id="ARBA00022547"/>
    </source>
</evidence>